<keyword evidence="2" id="KW-1185">Reference proteome</keyword>
<protein>
    <submittedName>
        <fullName evidence="1">Uncharacterized protein</fullName>
    </submittedName>
</protein>
<proteinExistence type="predicted"/>
<reference evidence="2" key="1">
    <citation type="journal article" date="2019" name="Int. J. Syst. Evol. Microbiol.">
        <title>The Global Catalogue of Microorganisms (GCM) 10K type strain sequencing project: providing services to taxonomists for standard genome sequencing and annotation.</title>
        <authorList>
            <consortium name="The Broad Institute Genomics Platform"/>
            <consortium name="The Broad Institute Genome Sequencing Center for Infectious Disease"/>
            <person name="Wu L."/>
            <person name="Ma J."/>
        </authorList>
    </citation>
    <scope>NUCLEOTIDE SEQUENCE [LARGE SCALE GENOMIC DNA]</scope>
    <source>
        <strain evidence="2">JCM 30331</strain>
    </source>
</reference>
<comment type="caution">
    <text evidence="1">The sequence shown here is derived from an EMBL/GenBank/DDBJ whole genome shotgun (WGS) entry which is preliminary data.</text>
</comment>
<evidence type="ECO:0000313" key="2">
    <source>
        <dbReference type="Proteomes" id="UP000647587"/>
    </source>
</evidence>
<gene>
    <name evidence="1" type="ORF">GCM10008955_31050</name>
</gene>
<evidence type="ECO:0000313" key="1">
    <source>
        <dbReference type="EMBL" id="GGK34899.1"/>
    </source>
</evidence>
<name>A0ABQ2EZF5_9DEIO</name>
<dbReference type="EMBL" id="BMPP01000014">
    <property type="protein sequence ID" value="GGK34899.1"/>
    <property type="molecule type" value="Genomic_DNA"/>
</dbReference>
<dbReference type="RefSeq" id="WP_189010401.1">
    <property type="nucleotide sequence ID" value="NZ_BMPP01000014.1"/>
</dbReference>
<sequence>MTSPSLPCLVLLLGNPQTHLQASCHNVAWLLGETPRTGPYVTHGAYQVAPSPAGVLTGLNSIGVALMAAVAAHPARTSL</sequence>
<dbReference type="Proteomes" id="UP000647587">
    <property type="component" value="Unassembled WGS sequence"/>
</dbReference>
<accession>A0ABQ2EZF5</accession>
<organism evidence="1 2">
    <name type="scientific">Deinococcus malanensis</name>
    <dbReference type="NCBI Taxonomy" id="1706855"/>
    <lineage>
        <taxon>Bacteria</taxon>
        <taxon>Thermotogati</taxon>
        <taxon>Deinococcota</taxon>
        <taxon>Deinococci</taxon>
        <taxon>Deinococcales</taxon>
        <taxon>Deinococcaceae</taxon>
        <taxon>Deinococcus</taxon>
    </lineage>
</organism>